<feature type="region of interest" description="Disordered" evidence="4">
    <location>
        <begin position="83"/>
        <end position="105"/>
    </location>
</feature>
<feature type="compositionally biased region" description="Basic residues" evidence="4">
    <location>
        <begin position="83"/>
        <end position="94"/>
    </location>
</feature>
<dbReference type="EMBL" id="FJOG01000003">
    <property type="protein sequence ID" value="CZR53240.1"/>
    <property type="molecule type" value="Genomic_DNA"/>
</dbReference>
<dbReference type="PANTHER" id="PTHR24178">
    <property type="entry name" value="MOLTING PROTEIN MLT-4"/>
    <property type="match status" value="1"/>
</dbReference>
<gene>
    <name evidence="5" type="ORF">PAC_03118</name>
</gene>
<evidence type="ECO:0000256" key="2">
    <source>
        <dbReference type="ARBA" id="ARBA00023043"/>
    </source>
</evidence>
<dbReference type="OrthoDB" id="3182339at2759"/>
<reference evidence="5 6" key="1">
    <citation type="submission" date="2016-03" db="EMBL/GenBank/DDBJ databases">
        <authorList>
            <person name="Ploux O."/>
        </authorList>
    </citation>
    <scope>NUCLEOTIDE SEQUENCE [LARGE SCALE GENOMIC DNA]</scope>
    <source>
        <strain evidence="5 6">UAMH 11012</strain>
    </source>
</reference>
<dbReference type="PROSITE" id="PS50088">
    <property type="entry name" value="ANK_REPEAT"/>
    <property type="match status" value="2"/>
</dbReference>
<sequence>MAESNPAAPVITLKRARTLQEIGQLVGISPTKRIGGRNHPHQPLEIPGWNDVSEEEKHQVIHFLAQQRLANEQYKDARKGWKKVYHRRTPKKNSQRTSVEEYGSESKGLFPTEDLIARGVETAITTKNAGILWVLMIQRSYARRMHVPQRIGYLDHEKLFQVLRLLDLQQYLQDLNVFNAIIESEVNHIAVDQYAVTLGPYGSTYPTSSRLPYDKEQALKVQVLGLAMKHDEPSLVGKLIACDTDPLIDGGNALIWAVATDNLEMTITIILNYAVEYNWSSHWWVLQEQVLNAVLGRLNGTSINRPFYEFSSSRLVPVEDPGIGRWNRAWHPISVRQQTFVELFLSAGISKQLESLCIILLHAVKQKMEDFVSLLIAQGVSPEYRDAECVRIAMKESPEIAYILLQGSINSENASKILDSITADVAMLHRFSFIKEVLRFKPGTESFGRALMGAVETKDHELILLLVENGGPMRCEKAVETAALRMDLEFLKILLGPEVGPSTITPIFQALMDLLWTDNVLSQDQTIAHSNGHGHQALTMLVESGVEKKVLETAIQTIIANLDELKPSLDTDLALISALPKHAFSSSDRSKDSEAISELLVSLVKKQFSKQYLYERLLSYGASLEWEGGKAILAATLLEEPTILLRLLHGRKVGASVPKQALSSILASGALPAVLDKHYDLLTLLLDHGAKASFNEGESILAAVEALDAQAIQLLAPSAVDGKALRLGFLNMTAEMVLVATPERTKLMEELLKYGSHAVTLHDIDAVLVEAARAYLQALEREEILAAIRLLFKFGADPSSSDCDCIALAIPRYEVEIFELMLKQASSLQMRSQSESLSHLKGVIPAIFTHAAEEEHCVAFLHIAFRYGCQCTDAIFLSINSFPSSVNVLTTVLDHDTCDDYRRSCIVDVAVGEEDVSPLFWLLQQSDIVNKSFFFKLLEYGADIAFMTSLSERSLLYPAARSGHLDIVQELMNRGLDPVCRDRSERTPLNEAAAEGHLEIVAFLTEAGALLDDGSIQEASAGLHTDVVTHLLKCRHDPEYPSLQHLGRSALGELCLKAKVVARSDRERYIVGGKSVIYHALDNPEPLEIVKALLRTREWRSINAEYNIYSDPTTSLCYSPIKYAEIVLPNTPARQKIVDLFEARRCKPRYWSERGDQPPGAIGIPEHRIAAHKRREEERDMEARRERASLQKLRHGRENAGQRQMITQMEHEVDHQHKKEIQDLKQQFMKEKNKMELEHNKALALQQQTAMDARVNVEKQLRLEGEQMIQRRIERQMTLHTYAQQGKLPQPIPKKQLGYEVEEVE</sequence>
<organism evidence="5 6">
    <name type="scientific">Phialocephala subalpina</name>
    <dbReference type="NCBI Taxonomy" id="576137"/>
    <lineage>
        <taxon>Eukaryota</taxon>
        <taxon>Fungi</taxon>
        <taxon>Dikarya</taxon>
        <taxon>Ascomycota</taxon>
        <taxon>Pezizomycotina</taxon>
        <taxon>Leotiomycetes</taxon>
        <taxon>Helotiales</taxon>
        <taxon>Mollisiaceae</taxon>
        <taxon>Phialocephala</taxon>
        <taxon>Phialocephala fortinii species complex</taxon>
    </lineage>
</organism>
<feature type="repeat" description="ANK" evidence="3">
    <location>
        <begin position="984"/>
        <end position="1016"/>
    </location>
</feature>
<dbReference type="SMART" id="SM00248">
    <property type="entry name" value="ANK"/>
    <property type="match status" value="8"/>
</dbReference>
<evidence type="ECO:0000313" key="5">
    <source>
        <dbReference type="EMBL" id="CZR53240.1"/>
    </source>
</evidence>
<dbReference type="Pfam" id="PF12796">
    <property type="entry name" value="Ank_2"/>
    <property type="match status" value="1"/>
</dbReference>
<dbReference type="Gene3D" id="1.25.40.20">
    <property type="entry name" value="Ankyrin repeat-containing domain"/>
    <property type="match status" value="2"/>
</dbReference>
<evidence type="ECO:0000256" key="3">
    <source>
        <dbReference type="PROSITE-ProRule" id="PRU00023"/>
    </source>
</evidence>
<keyword evidence="1" id="KW-0677">Repeat</keyword>
<keyword evidence="2 3" id="KW-0040">ANK repeat</keyword>
<dbReference type="InterPro" id="IPR036770">
    <property type="entry name" value="Ankyrin_rpt-contain_sf"/>
</dbReference>
<dbReference type="STRING" id="576137.A0A1L7WKF6"/>
<feature type="region of interest" description="Disordered" evidence="4">
    <location>
        <begin position="1152"/>
        <end position="1184"/>
    </location>
</feature>
<proteinExistence type="predicted"/>
<dbReference type="PROSITE" id="PS50297">
    <property type="entry name" value="ANK_REP_REGION"/>
    <property type="match status" value="1"/>
</dbReference>
<keyword evidence="6" id="KW-1185">Reference proteome</keyword>
<dbReference type="InterPro" id="IPR002110">
    <property type="entry name" value="Ankyrin_rpt"/>
</dbReference>
<evidence type="ECO:0000256" key="1">
    <source>
        <dbReference type="ARBA" id="ARBA00022737"/>
    </source>
</evidence>
<protein>
    <submittedName>
        <fullName evidence="5">Uncharacterized protein</fullName>
    </submittedName>
</protein>
<feature type="compositionally biased region" description="Basic and acidic residues" evidence="4">
    <location>
        <begin position="1165"/>
        <end position="1184"/>
    </location>
</feature>
<evidence type="ECO:0000256" key="4">
    <source>
        <dbReference type="SAM" id="MobiDB-lite"/>
    </source>
</evidence>
<evidence type="ECO:0000313" key="6">
    <source>
        <dbReference type="Proteomes" id="UP000184330"/>
    </source>
</evidence>
<feature type="repeat" description="ANK" evidence="3">
    <location>
        <begin position="951"/>
        <end position="983"/>
    </location>
</feature>
<accession>A0A1L7WKF6</accession>
<name>A0A1L7WKF6_9HELO</name>
<dbReference type="SUPFAM" id="SSF48403">
    <property type="entry name" value="Ankyrin repeat"/>
    <property type="match status" value="2"/>
</dbReference>
<dbReference type="Proteomes" id="UP000184330">
    <property type="component" value="Unassembled WGS sequence"/>
</dbReference>
<feature type="region of interest" description="Disordered" evidence="4">
    <location>
        <begin position="1284"/>
        <end position="1305"/>
    </location>
</feature>